<dbReference type="InterPro" id="IPR058548">
    <property type="entry name" value="MlaB-like_STAS"/>
</dbReference>
<dbReference type="InterPro" id="IPR002645">
    <property type="entry name" value="STAS_dom"/>
</dbReference>
<dbReference type="InterPro" id="IPR036513">
    <property type="entry name" value="STAS_dom_sf"/>
</dbReference>
<organism evidence="2 3">
    <name type="scientific">Nocardia goodfellowii</name>
    <dbReference type="NCBI Taxonomy" id="882446"/>
    <lineage>
        <taxon>Bacteria</taxon>
        <taxon>Bacillati</taxon>
        <taxon>Actinomycetota</taxon>
        <taxon>Actinomycetes</taxon>
        <taxon>Mycobacteriales</taxon>
        <taxon>Nocardiaceae</taxon>
        <taxon>Nocardia</taxon>
    </lineage>
</organism>
<dbReference type="SUPFAM" id="SSF52091">
    <property type="entry name" value="SpoIIaa-like"/>
    <property type="match status" value="1"/>
</dbReference>
<feature type="domain" description="STAS" evidence="1">
    <location>
        <begin position="36"/>
        <end position="116"/>
    </location>
</feature>
<dbReference type="Pfam" id="PF13466">
    <property type="entry name" value="STAS_2"/>
    <property type="match status" value="1"/>
</dbReference>
<dbReference type="Proteomes" id="UP001519325">
    <property type="component" value="Unassembled WGS sequence"/>
</dbReference>
<comment type="caution">
    <text evidence="2">The sequence shown here is derived from an EMBL/GenBank/DDBJ whole genome shotgun (WGS) entry which is preliminary data.</text>
</comment>
<protein>
    <submittedName>
        <fullName evidence="2">Anti-anti-sigma factor</fullName>
    </submittedName>
</protein>
<name>A0ABS4QJ20_9NOCA</name>
<sequence>MSSSSAVPAIGPRSQRYRNIGPGEVRCFPQEVPPRVALRGEIDLTTGPQLDLAYQELAQLPAGDVVLDLTEVTFLGCVALRLVFGLTARLAPTGHEVVIHAPSPPARRLLELAGFL</sequence>
<evidence type="ECO:0000313" key="3">
    <source>
        <dbReference type="Proteomes" id="UP001519325"/>
    </source>
</evidence>
<keyword evidence="3" id="KW-1185">Reference proteome</keyword>
<gene>
    <name evidence="2" type="ORF">BJ987_004006</name>
</gene>
<dbReference type="Gene3D" id="3.30.750.24">
    <property type="entry name" value="STAS domain"/>
    <property type="match status" value="1"/>
</dbReference>
<evidence type="ECO:0000259" key="1">
    <source>
        <dbReference type="PROSITE" id="PS50801"/>
    </source>
</evidence>
<dbReference type="CDD" id="cd07043">
    <property type="entry name" value="STAS_anti-anti-sigma_factors"/>
    <property type="match status" value="1"/>
</dbReference>
<evidence type="ECO:0000313" key="2">
    <source>
        <dbReference type="EMBL" id="MBP2191105.1"/>
    </source>
</evidence>
<dbReference type="PROSITE" id="PS50801">
    <property type="entry name" value="STAS"/>
    <property type="match status" value="1"/>
</dbReference>
<dbReference type="RefSeq" id="WP_209892202.1">
    <property type="nucleotide sequence ID" value="NZ_JAGGMR010000001.1"/>
</dbReference>
<proteinExistence type="predicted"/>
<dbReference type="EMBL" id="JAGGMR010000001">
    <property type="protein sequence ID" value="MBP2191105.1"/>
    <property type="molecule type" value="Genomic_DNA"/>
</dbReference>
<accession>A0ABS4QJ20</accession>
<reference evidence="2 3" key="1">
    <citation type="submission" date="2021-03" db="EMBL/GenBank/DDBJ databases">
        <title>Sequencing the genomes of 1000 actinobacteria strains.</title>
        <authorList>
            <person name="Klenk H.-P."/>
        </authorList>
    </citation>
    <scope>NUCLEOTIDE SEQUENCE [LARGE SCALE GENOMIC DNA]</scope>
    <source>
        <strain evidence="2 3">DSM 45516</strain>
    </source>
</reference>